<feature type="repeat" description="ANK" evidence="3">
    <location>
        <begin position="90"/>
        <end position="122"/>
    </location>
</feature>
<gene>
    <name evidence="5" type="ORF">O3P16_02330</name>
</gene>
<dbReference type="Gene3D" id="1.25.40.20">
    <property type="entry name" value="Ankyrin repeat-containing domain"/>
    <property type="match status" value="3"/>
</dbReference>
<organism evidence="5 6">
    <name type="scientific">Polluticaenibacter yanchengensis</name>
    <dbReference type="NCBI Taxonomy" id="3014562"/>
    <lineage>
        <taxon>Bacteria</taxon>
        <taxon>Pseudomonadati</taxon>
        <taxon>Bacteroidota</taxon>
        <taxon>Chitinophagia</taxon>
        <taxon>Chitinophagales</taxon>
        <taxon>Chitinophagaceae</taxon>
        <taxon>Polluticaenibacter</taxon>
    </lineage>
</organism>
<feature type="repeat" description="ANK" evidence="3">
    <location>
        <begin position="258"/>
        <end position="291"/>
    </location>
</feature>
<accession>A0ABT4UFJ7</accession>
<proteinExistence type="predicted"/>
<evidence type="ECO:0000313" key="5">
    <source>
        <dbReference type="EMBL" id="MDA3613629.1"/>
    </source>
</evidence>
<feature type="repeat" description="ANK" evidence="3">
    <location>
        <begin position="448"/>
        <end position="481"/>
    </location>
</feature>
<evidence type="ECO:0000256" key="2">
    <source>
        <dbReference type="ARBA" id="ARBA00023043"/>
    </source>
</evidence>
<dbReference type="Pfam" id="PF13637">
    <property type="entry name" value="Ank_4"/>
    <property type="match status" value="1"/>
</dbReference>
<name>A0ABT4UFJ7_9BACT</name>
<dbReference type="PANTHER" id="PTHR24198">
    <property type="entry name" value="ANKYRIN REPEAT AND PROTEIN KINASE DOMAIN-CONTAINING PROTEIN"/>
    <property type="match status" value="1"/>
</dbReference>
<dbReference type="RefSeq" id="WP_407029958.1">
    <property type="nucleotide sequence ID" value="NZ_JAQGEF010000002.1"/>
</dbReference>
<evidence type="ECO:0000256" key="4">
    <source>
        <dbReference type="SAM" id="SignalP"/>
    </source>
</evidence>
<reference evidence="5 6" key="1">
    <citation type="submission" date="2022-12" db="EMBL/GenBank/DDBJ databases">
        <title>Chitinophagaceae gen. sp. nov., a new member of the family Chitinophagaceae, isolated from soil in a chemical factory.</title>
        <authorList>
            <person name="Ke Z."/>
        </authorList>
    </citation>
    <scope>NUCLEOTIDE SEQUENCE [LARGE SCALE GENOMIC DNA]</scope>
    <source>
        <strain evidence="5 6">LY-5</strain>
    </source>
</reference>
<sequence length="507" mass="54931">MKKTFLFALSALALGQIFAQTNTLLDQSFWRAKPDVAAVKAEVEKGNNPLEFNAGAFDPTTLAINQDAPIATVKYLLEQSKNDVKRKTHDARIYLHWAAYRGNVELVEYLLGLGSDINEEDSHGTTPVAFAAGSGGLNKGIVEAFVKKGLDLKKTYRDGANLLLLGVGADKDLSLTDYLVSKGLSINSVDAKGNTAFNYAARGGDIELLKALLKKGVKYNNEALIAAAQGSRRTANTIEVYKYLVEDLKLKPNFVSASGETVLHSIVRKPNQSEIIKYFLDKGVDVNQATKEDGATAFLNAASGRDLAVLEQLAPKVKDINYVNKKGESALSLAVKGSTAEVVTFLIGKGANVNVKDNDGNTLVAYLIESYRPQMGGGRGGAQGAEGARPQQDDFTVKLNLLKEKGLDFATLQQEGNSIYHLAVTKNDTRLLQKLADFKIDLNIKNKEGNTALHKAALIAKDDKVLKFLVNAGADKSIKTDFDETAFELAKENNNLTKNNISVDFLK</sequence>
<protein>
    <submittedName>
        <fullName evidence="5">Ankyrin repeat domain-containing protein</fullName>
    </submittedName>
</protein>
<feature type="chain" id="PRO_5045643148" evidence="4">
    <location>
        <begin position="20"/>
        <end position="507"/>
    </location>
</feature>
<keyword evidence="1" id="KW-0677">Repeat</keyword>
<feature type="repeat" description="ANK" evidence="3">
    <location>
        <begin position="326"/>
        <end position="358"/>
    </location>
</feature>
<feature type="signal peptide" evidence="4">
    <location>
        <begin position="1"/>
        <end position="19"/>
    </location>
</feature>
<dbReference type="InterPro" id="IPR036770">
    <property type="entry name" value="Ankyrin_rpt-contain_sf"/>
</dbReference>
<evidence type="ECO:0000256" key="3">
    <source>
        <dbReference type="PROSITE-ProRule" id="PRU00023"/>
    </source>
</evidence>
<dbReference type="SUPFAM" id="SSF48403">
    <property type="entry name" value="Ankyrin repeat"/>
    <property type="match status" value="2"/>
</dbReference>
<dbReference type="PRINTS" id="PR01415">
    <property type="entry name" value="ANKYRIN"/>
</dbReference>
<dbReference type="InterPro" id="IPR002110">
    <property type="entry name" value="Ankyrin_rpt"/>
</dbReference>
<dbReference type="SMART" id="SM00248">
    <property type="entry name" value="ANK"/>
    <property type="match status" value="9"/>
</dbReference>
<dbReference type="Proteomes" id="UP001210231">
    <property type="component" value="Unassembled WGS sequence"/>
</dbReference>
<keyword evidence="6" id="KW-1185">Reference proteome</keyword>
<dbReference type="EMBL" id="JAQGEF010000002">
    <property type="protein sequence ID" value="MDA3613629.1"/>
    <property type="molecule type" value="Genomic_DNA"/>
</dbReference>
<evidence type="ECO:0000256" key="1">
    <source>
        <dbReference type="ARBA" id="ARBA00022737"/>
    </source>
</evidence>
<evidence type="ECO:0000313" key="6">
    <source>
        <dbReference type="Proteomes" id="UP001210231"/>
    </source>
</evidence>
<dbReference type="PROSITE" id="PS50297">
    <property type="entry name" value="ANK_REP_REGION"/>
    <property type="match status" value="5"/>
</dbReference>
<feature type="repeat" description="ANK" evidence="3">
    <location>
        <begin position="415"/>
        <end position="447"/>
    </location>
</feature>
<dbReference type="Pfam" id="PF12796">
    <property type="entry name" value="Ank_2"/>
    <property type="match status" value="3"/>
</dbReference>
<feature type="repeat" description="ANK" evidence="3">
    <location>
        <begin position="192"/>
        <end position="224"/>
    </location>
</feature>
<comment type="caution">
    <text evidence="5">The sequence shown here is derived from an EMBL/GenBank/DDBJ whole genome shotgun (WGS) entry which is preliminary data.</text>
</comment>
<keyword evidence="2 3" id="KW-0040">ANK repeat</keyword>
<dbReference type="PROSITE" id="PS50088">
    <property type="entry name" value="ANK_REPEAT"/>
    <property type="match status" value="6"/>
</dbReference>
<dbReference type="PANTHER" id="PTHR24198:SF165">
    <property type="entry name" value="ANKYRIN REPEAT-CONTAINING PROTEIN-RELATED"/>
    <property type="match status" value="1"/>
</dbReference>
<keyword evidence="4" id="KW-0732">Signal</keyword>